<protein>
    <submittedName>
        <fullName evidence="4">AAA family ATPase</fullName>
    </submittedName>
</protein>
<feature type="coiled-coil region" evidence="1">
    <location>
        <begin position="491"/>
        <end position="525"/>
    </location>
</feature>
<dbReference type="Pfam" id="PF13476">
    <property type="entry name" value="AAA_23"/>
    <property type="match status" value="1"/>
</dbReference>
<comment type="caution">
    <text evidence="4">The sequence shown here is derived from an EMBL/GenBank/DDBJ whole genome shotgun (WGS) entry which is preliminary data.</text>
</comment>
<proteinExistence type="predicted"/>
<evidence type="ECO:0000259" key="3">
    <source>
        <dbReference type="Pfam" id="PF13476"/>
    </source>
</evidence>
<evidence type="ECO:0000313" key="5">
    <source>
        <dbReference type="Proteomes" id="UP001595741"/>
    </source>
</evidence>
<dbReference type="Gene3D" id="3.40.50.300">
    <property type="entry name" value="P-loop containing nucleotide triphosphate hydrolases"/>
    <property type="match status" value="2"/>
</dbReference>
<feature type="coiled-coil region" evidence="1">
    <location>
        <begin position="567"/>
        <end position="615"/>
    </location>
</feature>
<dbReference type="PANTHER" id="PTHR32114">
    <property type="entry name" value="ABC TRANSPORTER ABCH.3"/>
    <property type="match status" value="1"/>
</dbReference>
<name>A0ABV7RAX2_9NEIS</name>
<feature type="region of interest" description="Disordered" evidence="2">
    <location>
        <begin position="255"/>
        <end position="280"/>
    </location>
</feature>
<keyword evidence="1" id="KW-0175">Coiled coil</keyword>
<feature type="coiled-coil region" evidence="1">
    <location>
        <begin position="812"/>
        <end position="853"/>
    </location>
</feature>
<evidence type="ECO:0000313" key="4">
    <source>
        <dbReference type="EMBL" id="MFC3530922.1"/>
    </source>
</evidence>
<feature type="domain" description="Rad50/SbcC-type AAA" evidence="3">
    <location>
        <begin position="6"/>
        <end position="231"/>
    </location>
</feature>
<sequence length="1140" mass="124986">MKILTLRLKNLNSLQGEWQIDFTQPPFQGNGLFAITGPTGAGKSTLLDAICLALYHETPRLKTISASSNEIMSRHTADCLAEVEFEVKGQLYRAFWSQRRARDKADGQLQAPRVELADGAGNILSTQINDKLKRIEAITGLNFARFTKSMLLAQGGFAVFLNASANERAELLEELTGSDIYGQISQRVFEQARDARQALEQLQARAAGVELLPAEQRQDMQQQLAAFEQQLAAQQAERAQAQQLRQWRHELTQAEHAEQAAAAAEQAAQQASEQARPSLQRLQHSAPAEALRPLQQAWQDAAARQQQIQQAGDRLQLQLVDSRQRSVAAHWQATAIAAALASTARQQCQTLQDALQTRQAWLSQHAHFAVLGERLSGWHSEHRQLQHAQQTRQQLQNQLQAQQDGLAATGRRLGELDKALQHASVEHQQSRHAAQVAEHAAAELLQGQTLASLRESWQHSQQQLQAWRQLGQLASQLREHAGQGTQLQDALAAARQQLAVQQVRRDGLRQDYRVLKEQVDDKRRLLLLEQRIQSLEAHRAALQPGEACPLCGALEHPGIDAYQALTVSDTARALQEKEAALQLLEEQGRAVNGELVKLEERLDQLQGALDTVADRQRQAQAAWQAQAAPLGLDAGDWAQQAQWQQGLLGAEQQDAALNDTLQQAELAQQRLAAARQHEAQQAAQLQQAEQQHQLLQQETAHAEQGVAELQRQLDAAGDGLRQSGATLAAAIAAAGFSADGDMADWLAARQLDWQHWQHTQQAQQQQQGELLQQQARSEQAATLAQTWQARWERLSAAAPADSAALAGDEQALAHYAAQAEQLAAQIASLQGQQAQLAADLQAQQQQHAAAEQAWLAALAASPFADLAAFLQALLPAEERQQLQAQQQQLEQALQRSQAVRQSAAAARLALQQQALSPLPLAELDAALAVLEAQRLALSSQHGALQALLHDDAQRRDKQQALWQQIEQHSAEVDIWQRLNSLIGSKEGDKFRKFAQGLTLEHLMHLANRQLARLHGRYLLQRKAGGELELEIVDTWQGDVARDTRTLSGGESFLVSLALALALSDLVSHKTSIDSLFLDEGFGTLDGDTLEVALDALDAINSTGKSIGVISHVAGMQERIAVQIVLKKGGGLGQSSLQVVG</sequence>
<dbReference type="PANTHER" id="PTHR32114:SF2">
    <property type="entry name" value="ABC TRANSPORTER ABCH.3"/>
    <property type="match status" value="1"/>
</dbReference>
<feature type="compositionally biased region" description="Low complexity" evidence="2">
    <location>
        <begin position="386"/>
        <end position="401"/>
    </location>
</feature>
<dbReference type="SUPFAM" id="SSF52540">
    <property type="entry name" value="P-loop containing nucleoside triphosphate hydrolases"/>
    <property type="match status" value="1"/>
</dbReference>
<feature type="coiled-coil region" evidence="1">
    <location>
        <begin position="650"/>
        <end position="712"/>
    </location>
</feature>
<reference evidence="5" key="1">
    <citation type="journal article" date="2019" name="Int. J. Syst. Evol. Microbiol.">
        <title>The Global Catalogue of Microorganisms (GCM) 10K type strain sequencing project: providing services to taxonomists for standard genome sequencing and annotation.</title>
        <authorList>
            <consortium name="The Broad Institute Genomics Platform"/>
            <consortium name="The Broad Institute Genome Sequencing Center for Infectious Disease"/>
            <person name="Wu L."/>
            <person name="Ma J."/>
        </authorList>
    </citation>
    <scope>NUCLEOTIDE SEQUENCE [LARGE SCALE GENOMIC DNA]</scope>
    <source>
        <strain evidence="5">KCTC 42742</strain>
    </source>
</reference>
<accession>A0ABV7RAX2</accession>
<keyword evidence="5" id="KW-1185">Reference proteome</keyword>
<dbReference type="RefSeq" id="WP_386087796.1">
    <property type="nucleotide sequence ID" value="NZ_JBHRXN010000004.1"/>
</dbReference>
<feature type="compositionally biased region" description="Low complexity" evidence="2">
    <location>
        <begin position="259"/>
        <end position="275"/>
    </location>
</feature>
<evidence type="ECO:0000256" key="2">
    <source>
        <dbReference type="SAM" id="MobiDB-lite"/>
    </source>
</evidence>
<feature type="coiled-coil region" evidence="1">
    <location>
        <begin position="879"/>
        <end position="940"/>
    </location>
</feature>
<organism evidence="4 5">
    <name type="scientific">Vogesella facilis</name>
    <dbReference type="NCBI Taxonomy" id="1655232"/>
    <lineage>
        <taxon>Bacteria</taxon>
        <taxon>Pseudomonadati</taxon>
        <taxon>Pseudomonadota</taxon>
        <taxon>Betaproteobacteria</taxon>
        <taxon>Neisseriales</taxon>
        <taxon>Chromobacteriaceae</taxon>
        <taxon>Vogesella</taxon>
    </lineage>
</organism>
<evidence type="ECO:0000256" key="1">
    <source>
        <dbReference type="SAM" id="Coils"/>
    </source>
</evidence>
<dbReference type="Proteomes" id="UP001595741">
    <property type="component" value="Unassembled WGS sequence"/>
</dbReference>
<feature type="region of interest" description="Disordered" evidence="2">
    <location>
        <begin position="381"/>
        <end position="401"/>
    </location>
</feature>
<dbReference type="InterPro" id="IPR027417">
    <property type="entry name" value="P-loop_NTPase"/>
</dbReference>
<gene>
    <name evidence="4" type="ORF">ACFOLG_01870</name>
</gene>
<dbReference type="EMBL" id="JBHRXN010000004">
    <property type="protein sequence ID" value="MFC3530922.1"/>
    <property type="molecule type" value="Genomic_DNA"/>
</dbReference>
<dbReference type="InterPro" id="IPR038729">
    <property type="entry name" value="Rad50/SbcC_AAA"/>
</dbReference>
<dbReference type="Pfam" id="PF13558">
    <property type="entry name" value="SbcC_Walker_B"/>
    <property type="match status" value="1"/>
</dbReference>